<reference evidence="6" key="1">
    <citation type="journal article" date="2015" name="MBio">
        <title>Genome-Resolved Metagenomic Analysis Reveals Roles for Candidate Phyla and Other Microbial Community Members in Biogeochemical Transformations in Oil Reservoirs.</title>
        <authorList>
            <person name="Hu P."/>
            <person name="Tom L."/>
            <person name="Singh A."/>
            <person name="Thomas B.C."/>
            <person name="Baker B.J."/>
            <person name="Piceno Y.M."/>
            <person name="Andersen G.L."/>
            <person name="Banfield J.F."/>
        </authorList>
    </citation>
    <scope>NUCLEOTIDE SEQUENCE [LARGE SCALE GENOMIC DNA]</scope>
</reference>
<dbReference type="PANTHER" id="PTHR13170">
    <property type="entry name" value="O-GLCNACASE"/>
    <property type="match status" value="1"/>
</dbReference>
<dbReference type="Gene3D" id="1.20.58.460">
    <property type="entry name" value="Hyaluronidase post-catalytic domain-like"/>
    <property type="match status" value="1"/>
</dbReference>
<keyword evidence="1 3" id="KW-0378">Hydrolase</keyword>
<proteinExistence type="inferred from homology"/>
<dbReference type="PANTHER" id="PTHR13170:SF16">
    <property type="entry name" value="PROTEIN O-GLCNACASE"/>
    <property type="match status" value="1"/>
</dbReference>
<protein>
    <submittedName>
        <fullName evidence="5">Beta-N-acetylglucosaminidase</fullName>
    </submittedName>
</protein>
<comment type="caution">
    <text evidence="5">The sequence shown here is derived from an EMBL/GenBank/DDBJ whole genome shotgun (WGS) entry which is preliminary data.</text>
</comment>
<dbReference type="InterPro" id="IPR051822">
    <property type="entry name" value="Glycosyl_Hydrolase_84"/>
</dbReference>
<dbReference type="Gene3D" id="3.20.20.80">
    <property type="entry name" value="Glycosidases"/>
    <property type="match status" value="1"/>
</dbReference>
<evidence type="ECO:0000313" key="5">
    <source>
        <dbReference type="EMBL" id="KUK81457.1"/>
    </source>
</evidence>
<dbReference type="InterPro" id="IPR017853">
    <property type="entry name" value="GH"/>
</dbReference>
<evidence type="ECO:0000256" key="3">
    <source>
        <dbReference type="PROSITE-ProRule" id="PRU01353"/>
    </source>
</evidence>
<accession>A0A117M2Y9</accession>
<dbReference type="AlphaFoldDB" id="A0A117M2Y9"/>
<dbReference type="Pfam" id="PF07555">
    <property type="entry name" value="NAGidase"/>
    <property type="match status" value="1"/>
</dbReference>
<evidence type="ECO:0000256" key="2">
    <source>
        <dbReference type="ARBA" id="ARBA00023295"/>
    </source>
</evidence>
<sequence>MSKFEIRGVVEGFYGVPWSMKARKAMLRFLGEHRYNLYIYAPKDDELHRRRWREQYSEEFKKDFAELVAEGLSCGVSVVFAISPGLGVRYSSDSDIETLVAKLEDIAGTGVRSFAIFYDDIPETLVHEEDEEAFGSLAEAQAHFANTVYSILKAKVEGLSRSRFIVCPTQYQGRKATDHMKILGKALDGDISIMWTGPEVCSERLSLEDSMLAEEAFQRKPLYWDNYPVNDASMVPELHVGPYEGRDPGIVEYSEGIVLNLMNQPIASKIALASAAEFLNNPTEYDVERAWVSAISEVAPECSKEMELFCEYNLLSPIHRDHSRRIVELHQALNRLVGEKRWAEVQELLSDEAEMIIQSAETLKEKLSEELSREVGPWLKEFSLWGRLMGKIAELISSRKLIFSTGITFETIEEVRDLCGKVESILVDLVRTETITAGVLFRDLAQEILIRTKGYLTLLID</sequence>
<dbReference type="EMBL" id="LGGP01000056">
    <property type="protein sequence ID" value="KUK81457.1"/>
    <property type="molecule type" value="Genomic_DNA"/>
</dbReference>
<feature type="domain" description="GH84" evidence="4">
    <location>
        <begin position="5"/>
        <end position="283"/>
    </location>
</feature>
<evidence type="ECO:0000313" key="6">
    <source>
        <dbReference type="Proteomes" id="UP000054092"/>
    </source>
</evidence>
<dbReference type="GO" id="GO:1901135">
    <property type="term" value="P:carbohydrate derivative metabolic process"/>
    <property type="evidence" value="ECO:0007669"/>
    <property type="project" value="UniProtKB-ARBA"/>
</dbReference>
<dbReference type="PATRIC" id="fig|1184387.3.peg.799"/>
<dbReference type="PROSITE" id="PS52009">
    <property type="entry name" value="GH84"/>
    <property type="match status" value="1"/>
</dbReference>
<dbReference type="SUPFAM" id="SSF51445">
    <property type="entry name" value="(Trans)glycosidases"/>
    <property type="match status" value="1"/>
</dbReference>
<name>A0A117M2Y9_9BACT</name>
<evidence type="ECO:0000259" key="4">
    <source>
        <dbReference type="PROSITE" id="PS52009"/>
    </source>
</evidence>
<gene>
    <name evidence="5" type="ORF">XD94_0461</name>
</gene>
<evidence type="ECO:0000256" key="1">
    <source>
        <dbReference type="ARBA" id="ARBA00022801"/>
    </source>
</evidence>
<dbReference type="GO" id="GO:0015929">
    <property type="term" value="F:hexosaminidase activity"/>
    <property type="evidence" value="ECO:0007669"/>
    <property type="project" value="UniProtKB-ARBA"/>
</dbReference>
<organism evidence="5 6">
    <name type="scientific">Mesotoga prima</name>
    <dbReference type="NCBI Taxonomy" id="1184387"/>
    <lineage>
        <taxon>Bacteria</taxon>
        <taxon>Thermotogati</taxon>
        <taxon>Thermotogota</taxon>
        <taxon>Thermotogae</taxon>
        <taxon>Kosmotogales</taxon>
        <taxon>Kosmotogaceae</taxon>
        <taxon>Mesotoga</taxon>
    </lineage>
</organism>
<keyword evidence="2 3" id="KW-0326">Glycosidase</keyword>
<dbReference type="Proteomes" id="UP000054092">
    <property type="component" value="Unassembled WGS sequence"/>
</dbReference>
<feature type="active site" description="Proton donor" evidence="3">
    <location>
        <position position="120"/>
    </location>
</feature>
<dbReference type="InterPro" id="IPR011496">
    <property type="entry name" value="O-GlcNAcase_cat"/>
</dbReference>
<comment type="similarity">
    <text evidence="3">Belongs to the glycosyl hydrolase 84 family.</text>
</comment>